<evidence type="ECO:0000256" key="3">
    <source>
        <dbReference type="ARBA" id="ARBA00023163"/>
    </source>
</evidence>
<dbReference type="InterPro" id="IPR018062">
    <property type="entry name" value="HTH_AraC-typ_CS"/>
</dbReference>
<protein>
    <submittedName>
        <fullName evidence="5">Helix-turn-helix transcriptional regulator</fullName>
    </submittedName>
</protein>
<dbReference type="InterPro" id="IPR054015">
    <property type="entry name" value="ExsA-like_N"/>
</dbReference>
<dbReference type="EMBL" id="JACJJG010000004">
    <property type="protein sequence ID" value="MBM6672683.1"/>
    <property type="molecule type" value="Genomic_DNA"/>
</dbReference>
<name>A0A938WR55_9BACT</name>
<proteinExistence type="predicted"/>
<reference evidence="5" key="1">
    <citation type="submission" date="2020-08" db="EMBL/GenBank/DDBJ databases">
        <authorList>
            <person name="Cejkova D."/>
            <person name="Kubasova T."/>
            <person name="Jahodarova E."/>
            <person name="Rychlik I."/>
        </authorList>
    </citation>
    <scope>NUCLEOTIDE SEQUENCE</scope>
    <source>
        <strain evidence="5">An824</strain>
    </source>
</reference>
<dbReference type="InterPro" id="IPR018060">
    <property type="entry name" value="HTH_AraC"/>
</dbReference>
<organism evidence="5 6">
    <name type="scientific">Marseilla massiliensis</name>
    <dbReference type="NCBI Taxonomy" id="1841864"/>
    <lineage>
        <taxon>Bacteria</taxon>
        <taxon>Pseudomonadati</taxon>
        <taxon>Bacteroidota</taxon>
        <taxon>Bacteroidia</taxon>
        <taxon>Bacteroidales</taxon>
        <taxon>Prevotellaceae</taxon>
        <taxon>Marseilla</taxon>
    </lineage>
</organism>
<dbReference type="AlphaFoldDB" id="A0A938WR55"/>
<dbReference type="Pfam" id="PF22200">
    <property type="entry name" value="ExsA_N"/>
    <property type="match status" value="1"/>
</dbReference>
<dbReference type="RefSeq" id="WP_205103159.1">
    <property type="nucleotide sequence ID" value="NZ_JACJJG010000004.1"/>
</dbReference>
<evidence type="ECO:0000313" key="5">
    <source>
        <dbReference type="EMBL" id="MBM6672683.1"/>
    </source>
</evidence>
<dbReference type="InterPro" id="IPR050204">
    <property type="entry name" value="AraC_XylS_family_regulators"/>
</dbReference>
<evidence type="ECO:0000313" key="6">
    <source>
        <dbReference type="Proteomes" id="UP000706891"/>
    </source>
</evidence>
<reference evidence="5" key="2">
    <citation type="journal article" date="2021" name="Sci. Rep.">
        <title>The distribution of antibiotic resistance genes in chicken gut microbiota commensals.</title>
        <authorList>
            <person name="Juricova H."/>
            <person name="Matiasovicova J."/>
            <person name="Kubasova T."/>
            <person name="Cejkova D."/>
            <person name="Rychlik I."/>
        </authorList>
    </citation>
    <scope>NUCLEOTIDE SEQUENCE</scope>
    <source>
        <strain evidence="5">An824</strain>
    </source>
</reference>
<dbReference type="Pfam" id="PF12833">
    <property type="entry name" value="HTH_18"/>
    <property type="match status" value="1"/>
</dbReference>
<dbReference type="Gene3D" id="1.10.10.60">
    <property type="entry name" value="Homeodomain-like"/>
    <property type="match status" value="2"/>
</dbReference>
<evidence type="ECO:0000256" key="1">
    <source>
        <dbReference type="ARBA" id="ARBA00023015"/>
    </source>
</evidence>
<keyword evidence="3" id="KW-0804">Transcription</keyword>
<dbReference type="GO" id="GO:0003700">
    <property type="term" value="F:DNA-binding transcription factor activity"/>
    <property type="evidence" value="ECO:0007669"/>
    <property type="project" value="InterPro"/>
</dbReference>
<dbReference type="Proteomes" id="UP000706891">
    <property type="component" value="Unassembled WGS sequence"/>
</dbReference>
<dbReference type="SMART" id="SM00342">
    <property type="entry name" value="HTH_ARAC"/>
    <property type="match status" value="1"/>
</dbReference>
<accession>A0A938WR55</accession>
<gene>
    <name evidence="5" type="ORF">H6A34_02140</name>
</gene>
<keyword evidence="6" id="KW-1185">Reference proteome</keyword>
<comment type="caution">
    <text evidence="5">The sequence shown here is derived from an EMBL/GenBank/DDBJ whole genome shotgun (WGS) entry which is preliminary data.</text>
</comment>
<dbReference type="PANTHER" id="PTHR46796">
    <property type="entry name" value="HTH-TYPE TRANSCRIPTIONAL ACTIVATOR RHAS-RELATED"/>
    <property type="match status" value="1"/>
</dbReference>
<keyword evidence="2" id="KW-0238">DNA-binding</keyword>
<evidence type="ECO:0000256" key="2">
    <source>
        <dbReference type="ARBA" id="ARBA00023125"/>
    </source>
</evidence>
<dbReference type="PROSITE" id="PS01124">
    <property type="entry name" value="HTH_ARAC_FAMILY_2"/>
    <property type="match status" value="1"/>
</dbReference>
<keyword evidence="1" id="KW-0805">Transcription regulation</keyword>
<dbReference type="InterPro" id="IPR009057">
    <property type="entry name" value="Homeodomain-like_sf"/>
</dbReference>
<dbReference type="SUPFAM" id="SSF46689">
    <property type="entry name" value="Homeodomain-like"/>
    <property type="match status" value="2"/>
</dbReference>
<feature type="domain" description="HTH araC/xylS-type" evidence="4">
    <location>
        <begin position="176"/>
        <end position="272"/>
    </location>
</feature>
<dbReference type="PROSITE" id="PS00041">
    <property type="entry name" value="HTH_ARAC_FAMILY_1"/>
    <property type="match status" value="1"/>
</dbReference>
<dbReference type="GO" id="GO:0043565">
    <property type="term" value="F:sequence-specific DNA binding"/>
    <property type="evidence" value="ECO:0007669"/>
    <property type="project" value="InterPro"/>
</dbReference>
<sequence>MEKYEVFNCSNVLIASFFTDDVGCAHDNKEHTLIYICSGTLEIDDNGTKTVLREGDCAFMRRDNRMWLQKRIDDGRPYRSVVLKFSRAFLREFYKGLDKNAIPEKSRRAKQSLYVFPKNRPDVHSLFESVLPYFDSGVKPTDDVLKLKMTEGLYVLLNTDKSLYASLFDFVEPWKIDIIDFLNENYMYDLSMDEIASYTGRSLATFKRDFAKISDLTPRKWLIRRRLEAAHQLILSGKRQVTDVCYVVGFKNLSHFSKVYKKMYGCSPVNGM</sequence>
<evidence type="ECO:0000259" key="4">
    <source>
        <dbReference type="PROSITE" id="PS01124"/>
    </source>
</evidence>